<name>A0A511YUF0_9CELL</name>
<keyword evidence="3 6" id="KW-0032">Aminotransferase</keyword>
<comment type="cofactor">
    <cofactor evidence="1 6">
        <name>pyridoxal 5'-phosphate</name>
        <dbReference type="ChEBI" id="CHEBI:597326"/>
    </cofactor>
</comment>
<gene>
    <name evidence="8" type="ORF">AFE02nite_05520</name>
</gene>
<feature type="domain" description="Aminotransferase class I/classII large" evidence="7">
    <location>
        <begin position="29"/>
        <end position="371"/>
    </location>
</feature>
<dbReference type="Proteomes" id="UP000321484">
    <property type="component" value="Unassembled WGS sequence"/>
</dbReference>
<evidence type="ECO:0000256" key="6">
    <source>
        <dbReference type="RuleBase" id="RU000481"/>
    </source>
</evidence>
<dbReference type="GO" id="GO:0006520">
    <property type="term" value="P:amino acid metabolic process"/>
    <property type="evidence" value="ECO:0007669"/>
    <property type="project" value="InterPro"/>
</dbReference>
<dbReference type="RefSeq" id="WP_146819037.1">
    <property type="nucleotide sequence ID" value="NZ_BJYK01000001.1"/>
</dbReference>
<comment type="similarity">
    <text evidence="2 6">Belongs to the class-I pyridoxal-phosphate-dependent aminotransferase family.</text>
</comment>
<evidence type="ECO:0000256" key="3">
    <source>
        <dbReference type="ARBA" id="ARBA00022576"/>
    </source>
</evidence>
<evidence type="ECO:0000256" key="4">
    <source>
        <dbReference type="ARBA" id="ARBA00022679"/>
    </source>
</evidence>
<keyword evidence="4 6" id="KW-0808">Transferase</keyword>
<dbReference type="EMBL" id="BJYK01000001">
    <property type="protein sequence ID" value="GEN78818.1"/>
    <property type="molecule type" value="Genomic_DNA"/>
</dbReference>
<protein>
    <recommendedName>
        <fullName evidence="6">Aminotransferase</fullName>
        <ecNumber evidence="6">2.6.1.-</ecNumber>
    </recommendedName>
</protein>
<evidence type="ECO:0000256" key="1">
    <source>
        <dbReference type="ARBA" id="ARBA00001933"/>
    </source>
</evidence>
<dbReference type="OrthoDB" id="9763453at2"/>
<evidence type="ECO:0000313" key="9">
    <source>
        <dbReference type="Proteomes" id="UP000321484"/>
    </source>
</evidence>
<keyword evidence="9" id="KW-1185">Reference proteome</keyword>
<dbReference type="PANTHER" id="PTHR46383">
    <property type="entry name" value="ASPARTATE AMINOTRANSFERASE"/>
    <property type="match status" value="1"/>
</dbReference>
<evidence type="ECO:0000313" key="8">
    <source>
        <dbReference type="EMBL" id="GEN78818.1"/>
    </source>
</evidence>
<organism evidence="8 9">
    <name type="scientific">Actinotalea fermentans</name>
    <dbReference type="NCBI Taxonomy" id="43671"/>
    <lineage>
        <taxon>Bacteria</taxon>
        <taxon>Bacillati</taxon>
        <taxon>Actinomycetota</taxon>
        <taxon>Actinomycetes</taxon>
        <taxon>Micrococcales</taxon>
        <taxon>Cellulomonadaceae</taxon>
        <taxon>Actinotalea</taxon>
    </lineage>
</organism>
<dbReference type="InterPro" id="IPR004839">
    <property type="entry name" value="Aminotransferase_I/II_large"/>
</dbReference>
<proteinExistence type="inferred from homology"/>
<evidence type="ECO:0000256" key="2">
    <source>
        <dbReference type="ARBA" id="ARBA00007441"/>
    </source>
</evidence>
<comment type="caution">
    <text evidence="8">The sequence shown here is derived from an EMBL/GenBank/DDBJ whole genome shotgun (WGS) entry which is preliminary data.</text>
</comment>
<dbReference type="CDD" id="cd00609">
    <property type="entry name" value="AAT_like"/>
    <property type="match status" value="1"/>
</dbReference>
<dbReference type="InterPro" id="IPR015421">
    <property type="entry name" value="PyrdxlP-dep_Trfase_major"/>
</dbReference>
<reference evidence="8 9" key="1">
    <citation type="submission" date="2019-07" db="EMBL/GenBank/DDBJ databases">
        <title>Whole genome shotgun sequence of Actinotalea fermentans NBRC 105374.</title>
        <authorList>
            <person name="Hosoyama A."/>
            <person name="Uohara A."/>
            <person name="Ohji S."/>
            <person name="Ichikawa N."/>
        </authorList>
    </citation>
    <scope>NUCLEOTIDE SEQUENCE [LARGE SCALE GENOMIC DNA]</scope>
    <source>
        <strain evidence="8 9">NBRC 105374</strain>
    </source>
</reference>
<dbReference type="InterPro" id="IPR004838">
    <property type="entry name" value="NHTrfase_class1_PyrdxlP-BS"/>
</dbReference>
<dbReference type="InterPro" id="IPR050596">
    <property type="entry name" value="AspAT/PAT-like"/>
</dbReference>
<dbReference type="EC" id="2.6.1.-" evidence="6"/>
<evidence type="ECO:0000259" key="7">
    <source>
        <dbReference type="Pfam" id="PF00155"/>
    </source>
</evidence>
<accession>A0A511YUF0</accession>
<dbReference type="GO" id="GO:0030170">
    <property type="term" value="F:pyridoxal phosphate binding"/>
    <property type="evidence" value="ECO:0007669"/>
    <property type="project" value="InterPro"/>
</dbReference>
<evidence type="ECO:0000256" key="5">
    <source>
        <dbReference type="ARBA" id="ARBA00022898"/>
    </source>
</evidence>
<dbReference type="InterPro" id="IPR015424">
    <property type="entry name" value="PyrdxlP-dep_Trfase"/>
</dbReference>
<dbReference type="GO" id="GO:0008483">
    <property type="term" value="F:transaminase activity"/>
    <property type="evidence" value="ECO:0007669"/>
    <property type="project" value="UniProtKB-KW"/>
</dbReference>
<dbReference type="Pfam" id="PF00155">
    <property type="entry name" value="Aminotran_1_2"/>
    <property type="match status" value="1"/>
</dbReference>
<sequence length="406" mass="42586">MPITTSPVAAIPRSGIRTLMELALRDPQAIRLEVGEPDLTTPEHIIAAAAADARAGHTGYSSSTGLVELREALAERATRTTGRPTTADEIVVTHGAMHGLTMALQSVLAPGEEVLLPDPEFPNWRMAAVSAGLGVGTYATRASAGFVPDPADVERAVSSRTRAIVVCSPNNPTGAVYPREVLAAIVEIARRHDLWVLSDECYEEFTFDAPHVGITGLDPDGRVLSFFSFSKAHAMTGWRIGYVVVPDPTVHDLMGQLAEATISCPSTIGQRAALAALRGPQDHVVAARDSYRERRDAAVSLLQARGIGCVRPEGAFYLMVDVSAATSDSDAFARRLLAERHVAVAPGSTFGAAAQGFVRVSLAAGRDAVLEGLDRLADQVHAWSADAAVAGTPSGSLDAVGSAAGR</sequence>
<keyword evidence="5" id="KW-0663">Pyridoxal phosphate</keyword>
<dbReference type="SUPFAM" id="SSF53383">
    <property type="entry name" value="PLP-dependent transferases"/>
    <property type="match status" value="1"/>
</dbReference>
<dbReference type="PROSITE" id="PS00105">
    <property type="entry name" value="AA_TRANSFER_CLASS_1"/>
    <property type="match status" value="1"/>
</dbReference>
<dbReference type="Gene3D" id="3.40.640.10">
    <property type="entry name" value="Type I PLP-dependent aspartate aminotransferase-like (Major domain)"/>
    <property type="match status" value="1"/>
</dbReference>
<dbReference type="AlphaFoldDB" id="A0A511YUF0"/>